<dbReference type="FunCoup" id="Q2LW62">
    <property type="interactions" value="107"/>
</dbReference>
<dbReference type="GO" id="GO:0031419">
    <property type="term" value="F:cobalamin binding"/>
    <property type="evidence" value="ECO:0007669"/>
    <property type="project" value="UniProtKB-KW"/>
</dbReference>
<sequence length="551" mass="61027">MEGSVQLDDNALLVLRERYLIRDEAGTLLETPEELFRRVACSVSQGENNDPEGRSAEMEEAFYEMMTSLEFLPNSPTLMNAGRPLGQLAACFVLPVEDSLDSIFDSVKLTAKIHQTGGGTGFSFSRLRPKNDVVKSTMGVASGPVSFIRVFNCATEAIKQGGTRRGANMGILRIDHPDIMEFVAIKRDPAELTNFNLSVAITDEFMRSYEENRDVALINPRTKKAAGKVNARELLRFIAEAAWASGEPGVIFLDAINRANPTPHVGEIEATNPCGEQPLLPYESCCLGSINLSRIVRNGGIDWQRLQKLTHLGVRFLDDVVEVSTYPSEEIRAMTSGNRKIGLGVMGFAHLLIRLGIPYDSPDAERTGGEIIRLIERESKIASNRLAEKRGPFPNFKGSVWDRKNLLQRNATTTTIAPTGTLSILAGTSSGVEPIYDIRYKRILPGGIEVEVEDPLWRKAKDRPDADELRRRLFRKAYEVSPFAHLNIQRTFQSSVDNAVSKTVNLPETATADDILDIYVAAYRMGLKGTTVFRNKSRGYQILSCGTHQIC</sequence>
<dbReference type="STRING" id="56780.SYN_01209"/>
<dbReference type="Pfam" id="PF02867">
    <property type="entry name" value="Ribonuc_red_lgC"/>
    <property type="match status" value="1"/>
</dbReference>
<dbReference type="CDD" id="cd02888">
    <property type="entry name" value="RNR_II_dimer"/>
    <property type="match status" value="1"/>
</dbReference>
<evidence type="ECO:0000256" key="11">
    <source>
        <dbReference type="RuleBase" id="RU364064"/>
    </source>
</evidence>
<evidence type="ECO:0000256" key="4">
    <source>
        <dbReference type="ARBA" id="ARBA00022634"/>
    </source>
</evidence>
<feature type="domain" description="Ribonucleotide reductase large subunit C-terminal" evidence="13">
    <location>
        <begin position="89"/>
        <end position="532"/>
    </location>
</feature>
<dbReference type="SUPFAM" id="SSF48168">
    <property type="entry name" value="R1 subunit of ribonucleotide reductase, N-terminal domain"/>
    <property type="match status" value="1"/>
</dbReference>
<dbReference type="InParanoid" id="Q2LW62"/>
<dbReference type="EC" id="1.17.4.1" evidence="11"/>
<evidence type="ECO:0000256" key="1">
    <source>
        <dbReference type="ARBA" id="ARBA00001922"/>
    </source>
</evidence>
<keyword evidence="15" id="KW-1185">Reference proteome</keyword>
<evidence type="ECO:0000256" key="8">
    <source>
        <dbReference type="ARBA" id="ARBA00023157"/>
    </source>
</evidence>
<dbReference type="PANTHER" id="PTHR43371:SF1">
    <property type="entry name" value="RIBONUCLEOSIDE-DIPHOSPHATE REDUCTASE"/>
    <property type="match status" value="1"/>
</dbReference>
<dbReference type="PANTHER" id="PTHR43371">
    <property type="entry name" value="VITAMIN B12-DEPENDENT RIBONUCLEOTIDE REDUCTASE"/>
    <property type="match status" value="1"/>
</dbReference>
<keyword evidence="3 11" id="KW-0846">Cobalamin</keyword>
<evidence type="ECO:0000256" key="2">
    <source>
        <dbReference type="ARBA" id="ARBA00007405"/>
    </source>
</evidence>
<dbReference type="GO" id="GO:0071897">
    <property type="term" value="P:DNA biosynthetic process"/>
    <property type="evidence" value="ECO:0007669"/>
    <property type="project" value="UniProtKB-KW"/>
</dbReference>
<keyword evidence="6 11" id="KW-0560">Oxidoreductase</keyword>
<evidence type="ECO:0000256" key="5">
    <source>
        <dbReference type="ARBA" id="ARBA00022741"/>
    </source>
</evidence>
<dbReference type="InterPro" id="IPR013509">
    <property type="entry name" value="RNR_lsu_N"/>
</dbReference>
<dbReference type="GO" id="GO:0004748">
    <property type="term" value="F:ribonucleoside-diphosphate reductase activity, thioredoxin disulfide as acceptor"/>
    <property type="evidence" value="ECO:0007669"/>
    <property type="project" value="UniProtKB-EC"/>
</dbReference>
<dbReference type="InterPro" id="IPR008926">
    <property type="entry name" value="RNR_R1-su_N"/>
</dbReference>
<comment type="catalytic activity">
    <reaction evidence="10 11">
        <text>a 2'-deoxyribonucleoside 5'-diphosphate + [thioredoxin]-disulfide + H2O = a ribonucleoside 5'-diphosphate + [thioredoxin]-dithiol</text>
        <dbReference type="Rhea" id="RHEA:23252"/>
        <dbReference type="Rhea" id="RHEA-COMP:10698"/>
        <dbReference type="Rhea" id="RHEA-COMP:10700"/>
        <dbReference type="ChEBI" id="CHEBI:15377"/>
        <dbReference type="ChEBI" id="CHEBI:29950"/>
        <dbReference type="ChEBI" id="CHEBI:50058"/>
        <dbReference type="ChEBI" id="CHEBI:57930"/>
        <dbReference type="ChEBI" id="CHEBI:73316"/>
        <dbReference type="EC" id="1.17.4.1"/>
    </reaction>
</comment>
<name>Q2LW62_SYNAS</name>
<comment type="similarity">
    <text evidence="2 11">Belongs to the ribonucleoside diphosphate reductase class-2 family.</text>
</comment>
<organism evidence="14 15">
    <name type="scientific">Syntrophus aciditrophicus (strain SB)</name>
    <dbReference type="NCBI Taxonomy" id="56780"/>
    <lineage>
        <taxon>Bacteria</taxon>
        <taxon>Pseudomonadati</taxon>
        <taxon>Thermodesulfobacteriota</taxon>
        <taxon>Syntrophia</taxon>
        <taxon>Syntrophales</taxon>
        <taxon>Syntrophaceae</taxon>
        <taxon>Syntrophus</taxon>
    </lineage>
</organism>
<dbReference type="PRINTS" id="PR01183">
    <property type="entry name" value="RIBORDTASEM1"/>
</dbReference>
<evidence type="ECO:0000256" key="7">
    <source>
        <dbReference type="ARBA" id="ARBA00023116"/>
    </source>
</evidence>
<dbReference type="SUPFAM" id="SSF51998">
    <property type="entry name" value="PFL-like glycyl radical enzymes"/>
    <property type="match status" value="1"/>
</dbReference>
<reference evidence="14 15" key="1">
    <citation type="journal article" date="2007" name="Proc. Natl. Acad. Sci. U.S.A.">
        <title>The genome of Syntrophus aciditrophicus: life at the thermodynamic limit of microbial growth.</title>
        <authorList>
            <person name="McInerney M.J."/>
            <person name="Rohlin L."/>
            <person name="Mouttaki H."/>
            <person name="Kim U."/>
            <person name="Krupp R.S."/>
            <person name="Rios-Hernandez L."/>
            <person name="Sieber J."/>
            <person name="Struchtemeyer C.G."/>
            <person name="Bhattacharyya A."/>
            <person name="Campbell J.W."/>
            <person name="Gunsalus R.P."/>
        </authorList>
    </citation>
    <scope>NUCLEOTIDE SEQUENCE [LARGE SCALE GENOMIC DNA]</scope>
    <source>
        <strain evidence="14 15">SB</strain>
    </source>
</reference>
<dbReference type="HOGENOM" id="CLU_000404_2_3_7"/>
<keyword evidence="5 11" id="KW-0547">Nucleotide-binding</keyword>
<dbReference type="UniPathway" id="UPA00326"/>
<dbReference type="InterPro" id="IPR050862">
    <property type="entry name" value="RdRp_reductase_class-2"/>
</dbReference>
<dbReference type="AlphaFoldDB" id="Q2LW62"/>
<dbReference type="GO" id="GO:0009263">
    <property type="term" value="P:deoxyribonucleotide biosynthetic process"/>
    <property type="evidence" value="ECO:0007669"/>
    <property type="project" value="UniProtKB-KW"/>
</dbReference>
<dbReference type="Proteomes" id="UP000001933">
    <property type="component" value="Chromosome"/>
</dbReference>
<evidence type="ECO:0000313" key="14">
    <source>
        <dbReference type="EMBL" id="ABC78320.1"/>
    </source>
</evidence>
<protein>
    <recommendedName>
        <fullName evidence="11">Vitamin B12-dependent ribonucleotide reductase</fullName>
        <ecNumber evidence="11">1.17.4.1</ecNumber>
    </recommendedName>
</protein>
<keyword evidence="9 11" id="KW-0170">Cobalt</keyword>
<evidence type="ECO:0000259" key="13">
    <source>
        <dbReference type="Pfam" id="PF02867"/>
    </source>
</evidence>
<dbReference type="InterPro" id="IPR013344">
    <property type="entry name" value="RNR_NrdJ/NrdZ"/>
</dbReference>
<dbReference type="KEGG" id="sat:SYN_01209"/>
<comment type="function">
    <text evidence="11">Catalyzes the reduction of ribonucleotides to deoxyribonucleotides. May function to provide a pool of deoxyribonucleotide precursors for DNA repair during oxygen limitation and/or for immediate growth after restoration of oxygen.</text>
</comment>
<evidence type="ECO:0000256" key="10">
    <source>
        <dbReference type="ARBA" id="ARBA00047754"/>
    </source>
</evidence>
<keyword evidence="7" id="KW-0215">Deoxyribonucleotide synthesis</keyword>
<evidence type="ECO:0000256" key="3">
    <source>
        <dbReference type="ARBA" id="ARBA00022628"/>
    </source>
</evidence>
<dbReference type="GO" id="GO:0005524">
    <property type="term" value="F:ATP binding"/>
    <property type="evidence" value="ECO:0007669"/>
    <property type="project" value="InterPro"/>
</dbReference>
<dbReference type="EMBL" id="CP000252">
    <property type="protein sequence ID" value="ABC78320.1"/>
    <property type="molecule type" value="Genomic_DNA"/>
</dbReference>
<evidence type="ECO:0000256" key="6">
    <source>
        <dbReference type="ARBA" id="ARBA00023002"/>
    </source>
</evidence>
<dbReference type="InterPro" id="IPR000788">
    <property type="entry name" value="RNR_lg_C"/>
</dbReference>
<accession>Q2LW62</accession>
<evidence type="ECO:0000313" key="15">
    <source>
        <dbReference type="Proteomes" id="UP000001933"/>
    </source>
</evidence>
<proteinExistence type="inferred from homology"/>
<keyword evidence="4 11" id="KW-0237">DNA synthesis</keyword>
<dbReference type="eggNOG" id="COG0209">
    <property type="taxonomic scope" value="Bacteria"/>
</dbReference>
<dbReference type="NCBIfam" id="TIGR02504">
    <property type="entry name" value="NrdJ_Z"/>
    <property type="match status" value="1"/>
</dbReference>
<keyword evidence="8" id="KW-1015">Disulfide bond</keyword>
<evidence type="ECO:0000259" key="12">
    <source>
        <dbReference type="Pfam" id="PF00317"/>
    </source>
</evidence>
<comment type="cofactor">
    <cofactor evidence="1 11">
        <name>adenosylcob(III)alamin</name>
        <dbReference type="ChEBI" id="CHEBI:18408"/>
    </cofactor>
</comment>
<dbReference type="Pfam" id="PF00317">
    <property type="entry name" value="Ribonuc_red_lgN"/>
    <property type="match status" value="1"/>
</dbReference>
<evidence type="ECO:0000256" key="9">
    <source>
        <dbReference type="ARBA" id="ARBA00023285"/>
    </source>
</evidence>
<feature type="domain" description="Ribonucleotide reductase large subunit N-terminal" evidence="12">
    <location>
        <begin position="6"/>
        <end position="86"/>
    </location>
</feature>
<gene>
    <name evidence="14" type="ORF">SYN_01209</name>
</gene>
<dbReference type="Gene3D" id="3.20.70.20">
    <property type="match status" value="1"/>
</dbReference>